<dbReference type="Pfam" id="PF00082">
    <property type="entry name" value="Peptidase_S8"/>
    <property type="match status" value="1"/>
</dbReference>
<evidence type="ECO:0000256" key="7">
    <source>
        <dbReference type="SAM" id="SignalP"/>
    </source>
</evidence>
<reference evidence="9 10" key="1">
    <citation type="submission" date="2017-10" db="EMBL/GenBank/DDBJ databases">
        <title>The draft genome sequence of Lewinella nigricans NBRC 102662.</title>
        <authorList>
            <person name="Wang K."/>
        </authorList>
    </citation>
    <scope>NUCLEOTIDE SEQUENCE [LARGE SCALE GENOMIC DNA]</scope>
    <source>
        <strain evidence="9 10">NBRC 102662</strain>
    </source>
</reference>
<dbReference type="PROSITE" id="PS00138">
    <property type="entry name" value="SUBTILASE_SER"/>
    <property type="match status" value="1"/>
</dbReference>
<proteinExistence type="inferred from homology"/>
<gene>
    <name evidence="9" type="ORF">CRP01_24545</name>
</gene>
<dbReference type="PANTHER" id="PTHR43806:SF11">
    <property type="entry name" value="CEREVISIN-RELATED"/>
    <property type="match status" value="1"/>
</dbReference>
<dbReference type="PANTHER" id="PTHR43806">
    <property type="entry name" value="PEPTIDASE S8"/>
    <property type="match status" value="1"/>
</dbReference>
<dbReference type="InterPro" id="IPR023828">
    <property type="entry name" value="Peptidase_S8_Ser-AS"/>
</dbReference>
<evidence type="ECO:0000256" key="3">
    <source>
        <dbReference type="ARBA" id="ARBA00022801"/>
    </source>
</evidence>
<evidence type="ECO:0000313" key="9">
    <source>
        <dbReference type="EMBL" id="PHN03727.1"/>
    </source>
</evidence>
<dbReference type="GO" id="GO:0006508">
    <property type="term" value="P:proteolysis"/>
    <property type="evidence" value="ECO:0007669"/>
    <property type="project" value="UniProtKB-KW"/>
</dbReference>
<dbReference type="RefSeq" id="WP_099152760.1">
    <property type="nucleotide sequence ID" value="NZ_PDUD01000029.1"/>
</dbReference>
<comment type="caution">
    <text evidence="9">The sequence shown here is derived from an EMBL/GenBank/DDBJ whole genome shotgun (WGS) entry which is preliminary data.</text>
</comment>
<keyword evidence="3 5" id="KW-0378">Hydrolase</keyword>
<keyword evidence="7" id="KW-0732">Signal</keyword>
<feature type="chain" id="PRO_5012157929" description="Peptidase S8/S53 domain-containing protein" evidence="7">
    <location>
        <begin position="28"/>
        <end position="493"/>
    </location>
</feature>
<evidence type="ECO:0000256" key="1">
    <source>
        <dbReference type="ARBA" id="ARBA00011073"/>
    </source>
</evidence>
<feature type="signal peptide" evidence="7">
    <location>
        <begin position="1"/>
        <end position="27"/>
    </location>
</feature>
<dbReference type="OrthoDB" id="1489285at2"/>
<dbReference type="SUPFAM" id="SSF52743">
    <property type="entry name" value="Subtilisin-like"/>
    <property type="match status" value="1"/>
</dbReference>
<dbReference type="Proteomes" id="UP000223913">
    <property type="component" value="Unassembled WGS sequence"/>
</dbReference>
<keyword evidence="4 5" id="KW-0720">Serine protease</keyword>
<feature type="active site" description="Charge relay system" evidence="5">
    <location>
        <position position="432"/>
    </location>
</feature>
<dbReference type="AlphaFoldDB" id="A0A2D0N5L0"/>
<evidence type="ECO:0000256" key="2">
    <source>
        <dbReference type="ARBA" id="ARBA00022670"/>
    </source>
</evidence>
<name>A0A2D0N5L0_FLAN2</name>
<evidence type="ECO:0000259" key="8">
    <source>
        <dbReference type="Pfam" id="PF00082"/>
    </source>
</evidence>
<dbReference type="InterPro" id="IPR036852">
    <property type="entry name" value="Peptidase_S8/S53_dom_sf"/>
</dbReference>
<sequence length="493" mass="54780">MKTQSRMFFNALMLTLAVLLSGLQLHAQNRRPDRRPLRETSTSDQEPQSQEIYNKVTASLRQLDYPVNQLSTGASYIPDQLMAWYTPEQMNNIEQIRARGSKLFGNNFEVVKTCGCKGKFQIELYEVRGMDAKEEGDSGSNKAAKAMGIKEEDQQDNLYVFPDIPQGINQYAQAFGTLNSFSVKKSQKTATPIPIAILDTGIDHRYQDQSVNGEPALVFWENDKDPVDGQDDPDDPFCLTDDIIGWDFVNDDNNPMDDHSHGTHLAGIVVRELRQHQPDINYQLMALKVMDANGVGNTFDAVCSILYAAEKGARVINASWGFYGGSEKLLQRAIRYAASKGAVFVNAAGNERADLAVTNYYPAEYALTTRNSIRGLMFVGALGKTGDLWSDTNIRTEGIKQDGFVATPGEDIRSLIPLHLRGKVSATKSGTSMATPVMSAIMANYIHTFPSHSPAKIRSSILNEILTTIPSKTITRYGKVYPYYPVEWLDFSP</sequence>
<comment type="similarity">
    <text evidence="1 5">Belongs to the peptidase S8 family.</text>
</comment>
<feature type="domain" description="Peptidase S8/S53" evidence="8">
    <location>
        <begin position="195"/>
        <end position="465"/>
    </location>
</feature>
<evidence type="ECO:0000256" key="6">
    <source>
        <dbReference type="SAM" id="MobiDB-lite"/>
    </source>
</evidence>
<evidence type="ECO:0000313" key="10">
    <source>
        <dbReference type="Proteomes" id="UP000223913"/>
    </source>
</evidence>
<keyword evidence="10" id="KW-1185">Reference proteome</keyword>
<feature type="compositionally biased region" description="Polar residues" evidence="6">
    <location>
        <begin position="39"/>
        <end position="51"/>
    </location>
</feature>
<dbReference type="PROSITE" id="PS51892">
    <property type="entry name" value="SUBTILASE"/>
    <property type="match status" value="1"/>
</dbReference>
<feature type="active site" description="Charge relay system" evidence="5">
    <location>
        <position position="199"/>
    </location>
</feature>
<dbReference type="GO" id="GO:0004252">
    <property type="term" value="F:serine-type endopeptidase activity"/>
    <property type="evidence" value="ECO:0007669"/>
    <property type="project" value="UniProtKB-UniRule"/>
</dbReference>
<keyword evidence="2 5" id="KW-0645">Protease</keyword>
<dbReference type="InterPro" id="IPR015500">
    <property type="entry name" value="Peptidase_S8_subtilisin-rel"/>
</dbReference>
<dbReference type="EMBL" id="PDUD01000029">
    <property type="protein sequence ID" value="PHN03727.1"/>
    <property type="molecule type" value="Genomic_DNA"/>
</dbReference>
<dbReference type="InterPro" id="IPR000209">
    <property type="entry name" value="Peptidase_S8/S53_dom"/>
</dbReference>
<dbReference type="PRINTS" id="PR00723">
    <property type="entry name" value="SUBTILISIN"/>
</dbReference>
<dbReference type="Gene3D" id="3.40.50.200">
    <property type="entry name" value="Peptidase S8/S53 domain"/>
    <property type="match status" value="1"/>
</dbReference>
<accession>A0A2D0N5L0</accession>
<evidence type="ECO:0000256" key="4">
    <source>
        <dbReference type="ARBA" id="ARBA00022825"/>
    </source>
</evidence>
<evidence type="ECO:0000256" key="5">
    <source>
        <dbReference type="PROSITE-ProRule" id="PRU01240"/>
    </source>
</evidence>
<organism evidence="9 10">
    <name type="scientific">Flavilitoribacter nigricans (strain ATCC 23147 / DSM 23189 / NBRC 102662 / NCIMB 1420 / SS-2)</name>
    <name type="common">Lewinella nigricans</name>
    <dbReference type="NCBI Taxonomy" id="1122177"/>
    <lineage>
        <taxon>Bacteria</taxon>
        <taxon>Pseudomonadati</taxon>
        <taxon>Bacteroidota</taxon>
        <taxon>Saprospiria</taxon>
        <taxon>Saprospirales</taxon>
        <taxon>Lewinellaceae</taxon>
        <taxon>Flavilitoribacter</taxon>
    </lineage>
</organism>
<feature type="region of interest" description="Disordered" evidence="6">
    <location>
        <begin position="29"/>
        <end position="51"/>
    </location>
</feature>
<dbReference type="InterPro" id="IPR050131">
    <property type="entry name" value="Peptidase_S8_subtilisin-like"/>
</dbReference>
<protein>
    <recommendedName>
        <fullName evidence="8">Peptidase S8/S53 domain-containing protein</fullName>
    </recommendedName>
</protein>
<feature type="active site" description="Charge relay system" evidence="5">
    <location>
        <position position="261"/>
    </location>
</feature>